<dbReference type="EMBL" id="JBHLTW010000022">
    <property type="protein sequence ID" value="MFC0595650.1"/>
    <property type="molecule type" value="Genomic_DNA"/>
</dbReference>
<accession>A0ABV6Q0L2</accession>
<keyword evidence="2" id="KW-1185">Reference proteome</keyword>
<proteinExistence type="predicted"/>
<gene>
    <name evidence="1" type="ORF">ACFFFP_05655</name>
</gene>
<name>A0ABV6Q0L2_9DEIN</name>
<organism evidence="1 2">
    <name type="scientific">Thermus composti</name>
    <dbReference type="NCBI Taxonomy" id="532059"/>
    <lineage>
        <taxon>Bacteria</taxon>
        <taxon>Thermotogati</taxon>
        <taxon>Deinococcota</taxon>
        <taxon>Deinococci</taxon>
        <taxon>Thermales</taxon>
        <taxon>Thermaceae</taxon>
        <taxon>Thermus</taxon>
    </lineage>
</organism>
<dbReference type="RefSeq" id="WP_188848129.1">
    <property type="nucleotide sequence ID" value="NZ_BMPJ01000035.1"/>
</dbReference>
<evidence type="ECO:0000313" key="2">
    <source>
        <dbReference type="Proteomes" id="UP001589830"/>
    </source>
</evidence>
<evidence type="ECO:0000313" key="1">
    <source>
        <dbReference type="EMBL" id="MFC0595650.1"/>
    </source>
</evidence>
<reference evidence="1 2" key="1">
    <citation type="submission" date="2024-09" db="EMBL/GenBank/DDBJ databases">
        <authorList>
            <person name="Sun Q."/>
            <person name="Mori K."/>
        </authorList>
    </citation>
    <scope>NUCLEOTIDE SEQUENCE [LARGE SCALE GENOMIC DNA]</scope>
    <source>
        <strain evidence="1 2">NCAIM B.02340</strain>
    </source>
</reference>
<sequence>MLEGRWDDPFLEKEVAAELGIPYHPGGTGKPPNDLQQVRDLFHVWSRKAFAGIKKTDVDLVLLSDKNDARVLVEVKRSAKKKVGEWIPYPIDPYDGLAYFARTWGAKLVTVHHEIIGGGHAEKPSPENILVDVFAYDPRSPFDFASFACENNRRVTTLDELVVELKSLLEQ</sequence>
<dbReference type="Proteomes" id="UP001589830">
    <property type="component" value="Unassembled WGS sequence"/>
</dbReference>
<comment type="caution">
    <text evidence="1">The sequence shown here is derived from an EMBL/GenBank/DDBJ whole genome shotgun (WGS) entry which is preliminary data.</text>
</comment>
<protein>
    <submittedName>
        <fullName evidence="1">Uncharacterized protein</fullName>
    </submittedName>
</protein>